<proteinExistence type="predicted"/>
<organism evidence="1">
    <name type="scientific">Rhizophora mucronata</name>
    <name type="common">Asiatic mangrove</name>
    <dbReference type="NCBI Taxonomy" id="61149"/>
    <lineage>
        <taxon>Eukaryota</taxon>
        <taxon>Viridiplantae</taxon>
        <taxon>Streptophyta</taxon>
        <taxon>Embryophyta</taxon>
        <taxon>Tracheophyta</taxon>
        <taxon>Spermatophyta</taxon>
        <taxon>Magnoliopsida</taxon>
        <taxon>eudicotyledons</taxon>
        <taxon>Gunneridae</taxon>
        <taxon>Pentapetalae</taxon>
        <taxon>rosids</taxon>
        <taxon>fabids</taxon>
        <taxon>Malpighiales</taxon>
        <taxon>Rhizophoraceae</taxon>
        <taxon>Rhizophora</taxon>
    </lineage>
</organism>
<name>A0A2P2P1P0_RHIMU</name>
<dbReference type="EMBL" id="GGEC01068204">
    <property type="protein sequence ID" value="MBX48688.1"/>
    <property type="molecule type" value="Transcribed_RNA"/>
</dbReference>
<sequence length="39" mass="4674">MESLIMQWIHFVASRKINVCSRQPPNHKLERKTDHVDTK</sequence>
<dbReference type="AlphaFoldDB" id="A0A2P2P1P0"/>
<accession>A0A2P2P1P0</accession>
<evidence type="ECO:0000313" key="1">
    <source>
        <dbReference type="EMBL" id="MBX48688.1"/>
    </source>
</evidence>
<protein>
    <submittedName>
        <fullName evidence="1">Uncharacterized protein</fullName>
    </submittedName>
</protein>
<reference evidence="1" key="1">
    <citation type="submission" date="2018-02" db="EMBL/GenBank/DDBJ databases">
        <title>Rhizophora mucronata_Transcriptome.</title>
        <authorList>
            <person name="Meera S.P."/>
            <person name="Sreeshan A."/>
            <person name="Augustine A."/>
        </authorList>
    </citation>
    <scope>NUCLEOTIDE SEQUENCE</scope>
    <source>
        <tissue evidence="1">Leaf</tissue>
    </source>
</reference>